<proteinExistence type="predicted"/>
<feature type="signal peptide" evidence="2">
    <location>
        <begin position="1"/>
        <end position="16"/>
    </location>
</feature>
<feature type="compositionally biased region" description="Basic and acidic residues" evidence="1">
    <location>
        <begin position="89"/>
        <end position="100"/>
    </location>
</feature>
<name>A0A267GGC5_9PLAT</name>
<evidence type="ECO:0000256" key="1">
    <source>
        <dbReference type="SAM" id="MobiDB-lite"/>
    </source>
</evidence>
<feature type="domain" description="DUF5580" evidence="3">
    <location>
        <begin position="215"/>
        <end position="298"/>
    </location>
</feature>
<feature type="non-terminal residue" evidence="5">
    <location>
        <position position="1"/>
    </location>
</feature>
<dbReference type="InterPro" id="IPR040774">
    <property type="entry name" value="DUF5580"/>
</dbReference>
<dbReference type="EMBL" id="NIVC01000374">
    <property type="protein sequence ID" value="PAA84424.1"/>
    <property type="molecule type" value="Genomic_DNA"/>
</dbReference>
<dbReference type="AlphaFoldDB" id="A0A267GGC5"/>
<gene>
    <name evidence="5" type="ORF">BOX15_Mlig006847g3</name>
</gene>
<keyword evidence="6" id="KW-1185">Reference proteome</keyword>
<feature type="chain" id="PRO_5012650500" description="EF-hand domain-containing protein" evidence="2">
    <location>
        <begin position="17"/>
        <end position="634"/>
    </location>
</feature>
<evidence type="ECO:0000259" key="3">
    <source>
        <dbReference type="Pfam" id="PF17743"/>
    </source>
</evidence>
<dbReference type="InterPro" id="IPR011992">
    <property type="entry name" value="EF-hand-dom_pair"/>
</dbReference>
<feature type="region of interest" description="Disordered" evidence="1">
    <location>
        <begin position="495"/>
        <end position="543"/>
    </location>
</feature>
<evidence type="ECO:0008006" key="7">
    <source>
        <dbReference type="Google" id="ProtNLM"/>
    </source>
</evidence>
<evidence type="ECO:0000259" key="4">
    <source>
        <dbReference type="Pfam" id="PF20743"/>
    </source>
</evidence>
<dbReference type="InterPro" id="IPR048316">
    <property type="entry name" value="DUF5580_N"/>
</dbReference>
<dbReference type="Pfam" id="PF17743">
    <property type="entry name" value="DUF5580"/>
    <property type="match status" value="1"/>
</dbReference>
<organism evidence="5 6">
    <name type="scientific">Macrostomum lignano</name>
    <dbReference type="NCBI Taxonomy" id="282301"/>
    <lineage>
        <taxon>Eukaryota</taxon>
        <taxon>Metazoa</taxon>
        <taxon>Spiralia</taxon>
        <taxon>Lophotrochozoa</taxon>
        <taxon>Platyhelminthes</taxon>
        <taxon>Rhabditophora</taxon>
        <taxon>Macrostomorpha</taxon>
        <taxon>Macrostomida</taxon>
        <taxon>Macrostomidae</taxon>
        <taxon>Macrostomum</taxon>
    </lineage>
</organism>
<dbReference type="PANTHER" id="PTHR34830:SF1">
    <property type="entry name" value="GENE 12695-RELATED"/>
    <property type="match status" value="1"/>
</dbReference>
<dbReference type="Gene3D" id="1.10.238.10">
    <property type="entry name" value="EF-hand"/>
    <property type="match status" value="1"/>
</dbReference>
<keyword evidence="2" id="KW-0732">Signal</keyword>
<dbReference type="Proteomes" id="UP000215902">
    <property type="component" value="Unassembled WGS sequence"/>
</dbReference>
<reference evidence="5 6" key="1">
    <citation type="submission" date="2017-06" db="EMBL/GenBank/DDBJ databases">
        <title>A platform for efficient transgenesis in Macrostomum lignano, a flatworm model organism for stem cell research.</title>
        <authorList>
            <person name="Berezikov E."/>
        </authorList>
    </citation>
    <scope>NUCLEOTIDE SEQUENCE [LARGE SCALE GENOMIC DNA]</scope>
    <source>
        <strain evidence="5">DV1</strain>
        <tissue evidence="5">Whole organism</tissue>
    </source>
</reference>
<comment type="caution">
    <text evidence="5">The sequence shown here is derived from an EMBL/GenBank/DDBJ whole genome shotgun (WGS) entry which is preliminary data.</text>
</comment>
<feature type="compositionally biased region" description="Low complexity" evidence="1">
    <location>
        <begin position="504"/>
        <end position="524"/>
    </location>
</feature>
<protein>
    <recommendedName>
        <fullName evidence="7">EF-hand domain-containing protein</fullName>
    </recommendedName>
</protein>
<dbReference type="OrthoDB" id="9989690at2759"/>
<dbReference type="PANTHER" id="PTHR34830">
    <property type="entry name" value="SIMILAR TO HYPOTHETICAL PROTEIN MGC34837"/>
    <property type="match status" value="1"/>
</dbReference>
<feature type="compositionally biased region" description="Low complexity" evidence="1">
    <location>
        <begin position="343"/>
        <end position="362"/>
    </location>
</feature>
<evidence type="ECO:0000313" key="5">
    <source>
        <dbReference type="EMBL" id="PAA84424.1"/>
    </source>
</evidence>
<feature type="domain" description="DUF5580" evidence="4">
    <location>
        <begin position="552"/>
        <end position="617"/>
    </location>
</feature>
<feature type="region of interest" description="Disordered" evidence="1">
    <location>
        <begin position="89"/>
        <end position="176"/>
    </location>
</feature>
<accession>A0A267GGC5</accession>
<dbReference type="InterPro" id="IPR049247">
    <property type="entry name" value="DUF5580_C"/>
</dbReference>
<evidence type="ECO:0000256" key="2">
    <source>
        <dbReference type="SAM" id="SignalP"/>
    </source>
</evidence>
<dbReference type="SUPFAM" id="SSF47473">
    <property type="entry name" value="EF-hand"/>
    <property type="match status" value="1"/>
</dbReference>
<evidence type="ECO:0000313" key="6">
    <source>
        <dbReference type="Proteomes" id="UP000215902"/>
    </source>
</evidence>
<feature type="compositionally biased region" description="Basic and acidic residues" evidence="1">
    <location>
        <begin position="126"/>
        <end position="146"/>
    </location>
</feature>
<feature type="region of interest" description="Disordered" evidence="1">
    <location>
        <begin position="343"/>
        <end position="375"/>
    </location>
</feature>
<dbReference type="Pfam" id="PF20743">
    <property type="entry name" value="DUF5580_C"/>
    <property type="match status" value="1"/>
</dbReference>
<sequence length="634" mass="71218">FNLALALCFLIPAILTIVGKNSQSIKNRAFLRVVATHNPKMTDAGSLTRRKHIQDANLLHKESPYGNFYSPVIRPKIVGGRLIHVREEDPAYRTSRRDLPGPHPLSPRSRTQRLDSLPPHSNNAVEARRREKLKLRGDSLTERDAEQFSSGDASAPLSERLNPYQPLPPIGSSPRASGVAMETAQLLNGLYGRLPPYAGRLTSAPLVLGSNEEYVVMRELQSQLRYLETGKLKQVYTELADSDDELTGLCSFVELHNAFVRNNIFLADPLARLVASVFISPYEPPKVNYEKVLSFIGASLHLGSNSLSEASYYQAQQQQQQQLNGGSGYYHQDDQLQQVFNQPAAPQTPQQQQQQRQSRLTPPQSPTQLSPDRDLPRVLRQLEAEVAGIVASPERRDQPPINFESLRLAFQRADRLLRGTLSRDQLKRLVWDFRLPISEQTLDHVVALCRHRGGGQYDWEQFLGFMERVIPTQSTGLAMPYSRRPLDYARHYPEPNASWPHAEPQAAAQTLQLPAASSSAQQPLYRTPSPPPQQQQPQHQAMLTQRQAALAEPWFNRFMKLADALYRRDSQARGFLSESQVREVIERYNSELDLGIDRDALTKALDAARGGGNGGLTNINELLRRLGVRQGGRL</sequence>